<dbReference type="GO" id="GO:0005737">
    <property type="term" value="C:cytoplasm"/>
    <property type="evidence" value="ECO:0007669"/>
    <property type="project" value="TreeGrafter"/>
</dbReference>
<sequence length="491" mass="54025">MDGKTSDNMVKGSRSSTASSLQSLETGTCHLTDVDNMPIMTVTDVERAMSGESQTPLDGSFVHLSNDAAAIMASTPELNPNASSSPVDVIRRNASRQGAERPISLDLETLPEGVSAHSLFAELSIQEPDIIGQVDTGADITAMVGELDTVLKENKELLTVKTRLVTQKNDLLKRVEELSNEKELARDEVESLQDTKKRLSTHISEIEQELKRVKMDSEKASVALKEVPASVSAAHRKRFTRVEMARVLMERNQYKERLMELQEAVRWTEMIRASKERNSNYNRRRKHQFGNCSIAVASGGGFGSENFDRQRLVERRERYRQVRAFLNSDVGEGRMQAYGWSLPAKYSTEVAEGGKSLVSIPVPVYCRPLNLNDPGMKIWCAAGVDLSGGKTQDGGSVIGATSVFYTDSVRDQEEGATDPKQESKASMVWIGSSTHSCSKVTVVDANYPQNILDCFIVCTSHLLCITPVPGASEGDYQASEWTVEGKGLYCV</sequence>
<dbReference type="OrthoDB" id="10256043at2759"/>
<dbReference type="AlphaFoldDB" id="A0A9X0CJ45"/>
<dbReference type="InterPro" id="IPR039911">
    <property type="entry name" value="JIP3/JIP4"/>
</dbReference>
<keyword evidence="4" id="KW-0418">Kinase</keyword>
<protein>
    <submittedName>
        <fullName evidence="4">C-Jun-amino-terminal kinase-interacting protein</fullName>
    </submittedName>
</protein>
<feature type="domain" description="RH2" evidence="3">
    <location>
        <begin position="236"/>
        <end position="303"/>
    </location>
</feature>
<keyword evidence="5" id="KW-1185">Reference proteome</keyword>
<dbReference type="PROSITE" id="PS51777">
    <property type="entry name" value="RH2"/>
    <property type="match status" value="1"/>
</dbReference>
<dbReference type="PANTHER" id="PTHR13886:SF4">
    <property type="entry name" value="JNK-INTERACTING PROTEIN 3"/>
    <property type="match status" value="1"/>
</dbReference>
<name>A0A9X0CJ45_9CNID</name>
<dbReference type="InterPro" id="IPR034744">
    <property type="entry name" value="RH2"/>
</dbReference>
<dbReference type="GO" id="GO:0030159">
    <property type="term" value="F:signaling receptor complex adaptor activity"/>
    <property type="evidence" value="ECO:0007669"/>
    <property type="project" value="TreeGrafter"/>
</dbReference>
<evidence type="ECO:0000313" key="5">
    <source>
        <dbReference type="Proteomes" id="UP001163046"/>
    </source>
</evidence>
<dbReference type="GO" id="GO:0019894">
    <property type="term" value="F:kinesin binding"/>
    <property type="evidence" value="ECO:0007669"/>
    <property type="project" value="TreeGrafter"/>
</dbReference>
<dbReference type="Proteomes" id="UP001163046">
    <property type="component" value="Unassembled WGS sequence"/>
</dbReference>
<proteinExistence type="predicted"/>
<dbReference type="Gene3D" id="1.20.5.1000">
    <property type="entry name" value="arf6 gtpase in complex with a specific effector, jip4"/>
    <property type="match status" value="1"/>
</dbReference>
<evidence type="ECO:0000256" key="2">
    <source>
        <dbReference type="SAM" id="MobiDB-lite"/>
    </source>
</evidence>
<evidence type="ECO:0000259" key="3">
    <source>
        <dbReference type="PROSITE" id="PS51777"/>
    </source>
</evidence>
<feature type="compositionally biased region" description="Low complexity" evidence="2">
    <location>
        <begin position="13"/>
        <end position="22"/>
    </location>
</feature>
<gene>
    <name evidence="4" type="primary">SPAG9_2</name>
    <name evidence="4" type="ORF">OS493_023792</name>
</gene>
<keyword evidence="1" id="KW-0175">Coiled coil</keyword>
<dbReference type="GO" id="GO:0016192">
    <property type="term" value="P:vesicle-mediated transport"/>
    <property type="evidence" value="ECO:0007669"/>
    <property type="project" value="TreeGrafter"/>
</dbReference>
<comment type="caution">
    <text evidence="4">The sequence shown here is derived from an EMBL/GenBank/DDBJ whole genome shotgun (WGS) entry which is preliminary data.</text>
</comment>
<evidence type="ECO:0000313" key="4">
    <source>
        <dbReference type="EMBL" id="KAJ7357661.1"/>
    </source>
</evidence>
<dbReference type="GO" id="GO:0016301">
    <property type="term" value="F:kinase activity"/>
    <property type="evidence" value="ECO:0007669"/>
    <property type="project" value="UniProtKB-KW"/>
</dbReference>
<accession>A0A9X0CJ45</accession>
<organism evidence="4 5">
    <name type="scientific">Desmophyllum pertusum</name>
    <dbReference type="NCBI Taxonomy" id="174260"/>
    <lineage>
        <taxon>Eukaryota</taxon>
        <taxon>Metazoa</taxon>
        <taxon>Cnidaria</taxon>
        <taxon>Anthozoa</taxon>
        <taxon>Hexacorallia</taxon>
        <taxon>Scleractinia</taxon>
        <taxon>Caryophylliina</taxon>
        <taxon>Caryophylliidae</taxon>
        <taxon>Desmophyllum</taxon>
    </lineage>
</organism>
<evidence type="ECO:0000256" key="1">
    <source>
        <dbReference type="SAM" id="Coils"/>
    </source>
</evidence>
<dbReference type="PANTHER" id="PTHR13886">
    <property type="entry name" value="JNK/SAPK-ASSOCIATED PROTEIN"/>
    <property type="match status" value="1"/>
</dbReference>
<reference evidence="4" key="1">
    <citation type="submission" date="2023-01" db="EMBL/GenBank/DDBJ databases">
        <title>Genome assembly of the deep-sea coral Lophelia pertusa.</title>
        <authorList>
            <person name="Herrera S."/>
            <person name="Cordes E."/>
        </authorList>
    </citation>
    <scope>NUCLEOTIDE SEQUENCE</scope>
    <source>
        <strain evidence="4">USNM1676648</strain>
        <tissue evidence="4">Polyp</tissue>
    </source>
</reference>
<dbReference type="GO" id="GO:0005078">
    <property type="term" value="F:MAP-kinase scaffold activity"/>
    <property type="evidence" value="ECO:0007669"/>
    <property type="project" value="InterPro"/>
</dbReference>
<keyword evidence="4" id="KW-0808">Transferase</keyword>
<dbReference type="InterPro" id="IPR032486">
    <property type="entry name" value="JIP_LZII"/>
</dbReference>
<dbReference type="Pfam" id="PF16471">
    <property type="entry name" value="JIP_LZII"/>
    <property type="match status" value="1"/>
</dbReference>
<feature type="region of interest" description="Disordered" evidence="2">
    <location>
        <begin position="1"/>
        <end position="22"/>
    </location>
</feature>
<feature type="coiled-coil region" evidence="1">
    <location>
        <begin position="161"/>
        <end position="264"/>
    </location>
</feature>
<dbReference type="EMBL" id="MU827319">
    <property type="protein sequence ID" value="KAJ7357661.1"/>
    <property type="molecule type" value="Genomic_DNA"/>
</dbReference>